<keyword evidence="2" id="KW-1185">Reference proteome</keyword>
<keyword evidence="1" id="KW-0808">Transferase</keyword>
<name>A0ACB8QUZ2_9AGAM</name>
<evidence type="ECO:0000313" key="1">
    <source>
        <dbReference type="EMBL" id="KAI0035487.1"/>
    </source>
</evidence>
<keyword evidence="1" id="KW-0489">Methyltransferase</keyword>
<gene>
    <name evidence="1" type="ORF">K488DRAFT_43203</name>
</gene>
<reference evidence="1" key="1">
    <citation type="submission" date="2021-02" db="EMBL/GenBank/DDBJ databases">
        <authorList>
            <consortium name="DOE Joint Genome Institute"/>
            <person name="Ahrendt S."/>
            <person name="Looney B.P."/>
            <person name="Miyauchi S."/>
            <person name="Morin E."/>
            <person name="Drula E."/>
            <person name="Courty P.E."/>
            <person name="Chicoki N."/>
            <person name="Fauchery L."/>
            <person name="Kohler A."/>
            <person name="Kuo A."/>
            <person name="Labutti K."/>
            <person name="Pangilinan J."/>
            <person name="Lipzen A."/>
            <person name="Riley R."/>
            <person name="Andreopoulos W."/>
            <person name="He G."/>
            <person name="Johnson J."/>
            <person name="Barry K.W."/>
            <person name="Grigoriev I.V."/>
            <person name="Nagy L."/>
            <person name="Hibbett D."/>
            <person name="Henrissat B."/>
            <person name="Matheny P.B."/>
            <person name="Labbe J."/>
            <person name="Martin F."/>
        </authorList>
    </citation>
    <scope>NUCLEOTIDE SEQUENCE</scope>
    <source>
        <strain evidence="1">EC-137</strain>
    </source>
</reference>
<sequence>MASPEHQGPDNTTPNSQLSEHATGNRRSDHRHSISGLDTLTQANAAHFSESAHFYEELPGTLGLARRVAGAMLSAYAFSDTSTRVLDFACGIGLLARELAPHARSIVGVDVSEGAVHVFNKRARMQGIREDEMRAVCTVLKGEDGELGEHRFDVVVCSMAYHHLYTPEHTTRVLARFLKPGGTLLVVDLMPRSGIDDSAADAVRPVIADRFADVVPHRHGFSEERMRTMFEDADLKNFEYKRIFYGRIPMYKGSENQPSDGDRRVDFFLASGEKPSFS</sequence>
<comment type="caution">
    <text evidence="1">The sequence shown here is derived from an EMBL/GenBank/DDBJ whole genome shotgun (WGS) entry which is preliminary data.</text>
</comment>
<protein>
    <submittedName>
        <fullName evidence="1">S-adenosyl-L-methionine-dependent methyltransferase</fullName>
    </submittedName>
</protein>
<dbReference type="Proteomes" id="UP000814128">
    <property type="component" value="Unassembled WGS sequence"/>
</dbReference>
<proteinExistence type="predicted"/>
<dbReference type="EMBL" id="MU273484">
    <property type="protein sequence ID" value="KAI0035487.1"/>
    <property type="molecule type" value="Genomic_DNA"/>
</dbReference>
<reference evidence="1" key="2">
    <citation type="journal article" date="2022" name="New Phytol.">
        <title>Evolutionary transition to the ectomycorrhizal habit in the genomes of a hyperdiverse lineage of mushroom-forming fungi.</title>
        <authorList>
            <person name="Looney B."/>
            <person name="Miyauchi S."/>
            <person name="Morin E."/>
            <person name="Drula E."/>
            <person name="Courty P.E."/>
            <person name="Kohler A."/>
            <person name="Kuo A."/>
            <person name="LaButti K."/>
            <person name="Pangilinan J."/>
            <person name="Lipzen A."/>
            <person name="Riley R."/>
            <person name="Andreopoulos W."/>
            <person name="He G."/>
            <person name="Johnson J."/>
            <person name="Nolan M."/>
            <person name="Tritt A."/>
            <person name="Barry K.W."/>
            <person name="Grigoriev I.V."/>
            <person name="Nagy L.G."/>
            <person name="Hibbett D."/>
            <person name="Henrissat B."/>
            <person name="Matheny P.B."/>
            <person name="Labbe J."/>
            <person name="Martin F.M."/>
        </authorList>
    </citation>
    <scope>NUCLEOTIDE SEQUENCE</scope>
    <source>
        <strain evidence="1">EC-137</strain>
    </source>
</reference>
<evidence type="ECO:0000313" key="2">
    <source>
        <dbReference type="Proteomes" id="UP000814128"/>
    </source>
</evidence>
<organism evidence="1 2">
    <name type="scientific">Vararia minispora EC-137</name>
    <dbReference type="NCBI Taxonomy" id="1314806"/>
    <lineage>
        <taxon>Eukaryota</taxon>
        <taxon>Fungi</taxon>
        <taxon>Dikarya</taxon>
        <taxon>Basidiomycota</taxon>
        <taxon>Agaricomycotina</taxon>
        <taxon>Agaricomycetes</taxon>
        <taxon>Russulales</taxon>
        <taxon>Lachnocladiaceae</taxon>
        <taxon>Vararia</taxon>
    </lineage>
</organism>
<accession>A0ACB8QUZ2</accession>